<accession>A0A0P9KA99</accession>
<dbReference type="EMBL" id="LJPT01000009">
    <property type="protein sequence ID" value="KPW52753.1"/>
    <property type="molecule type" value="Genomic_DNA"/>
</dbReference>
<evidence type="ECO:0000256" key="1">
    <source>
        <dbReference type="SAM" id="MobiDB-lite"/>
    </source>
</evidence>
<dbReference type="InterPro" id="IPR031876">
    <property type="entry name" value="DUF4760"/>
</dbReference>
<reference evidence="3 4" key="1">
    <citation type="submission" date="2015-09" db="EMBL/GenBank/DDBJ databases">
        <title>Genome announcement of multiple Pseudomonas syringae strains.</title>
        <authorList>
            <person name="Thakur S."/>
            <person name="Wang P.W."/>
            <person name="Gong Y."/>
            <person name="Weir B.S."/>
            <person name="Guttman D.S."/>
        </authorList>
    </citation>
    <scope>NUCLEOTIDE SEQUENCE [LARGE SCALE GENOMIC DNA]</scope>
    <source>
        <strain evidence="3 4">ICMP4303</strain>
    </source>
</reference>
<sequence length="324" mass="36647">MNEMLFKFVNRFKFVFPALYTLVFVLMIAALGYLFYQQAYCSGCSITQINPSAYLMPILAYLSIGLVGTTIGFTRKTASEKNALDFVKEMAELAQHLQDLFRVRQGMMLSNGKLDRRKASAYMESLVPQTELPKTVFPDVQPANDVMTPKPTMADQPEADRCTAANKTTGEVPEESAANAKGASKPTDDAAKAEVSPKTKHRQSAVAILNAMEGCANAIRYGIYDEDFIYNIYGSHFIELYELTYGFIKARQIKQARIWVNFEWLAVKWTLRRNITGVISKESIETSYIINQALAALKEHNKTRPIVNTLKRYEGKLERRKFPM</sequence>
<evidence type="ECO:0000313" key="4">
    <source>
        <dbReference type="Proteomes" id="UP000050425"/>
    </source>
</evidence>
<feature type="region of interest" description="Disordered" evidence="1">
    <location>
        <begin position="167"/>
        <end position="198"/>
    </location>
</feature>
<dbReference type="AlphaFoldDB" id="A0A0P9KA99"/>
<dbReference type="Proteomes" id="UP000050425">
    <property type="component" value="Unassembled WGS sequence"/>
</dbReference>
<keyword evidence="2" id="KW-0812">Transmembrane</keyword>
<gene>
    <name evidence="3" type="ORF">ALO88_00050</name>
</gene>
<evidence type="ECO:0000313" key="3">
    <source>
        <dbReference type="EMBL" id="KPW52753.1"/>
    </source>
</evidence>
<keyword evidence="2" id="KW-0472">Membrane</keyword>
<protein>
    <submittedName>
        <fullName evidence="3">Uncharacterized protein</fullName>
    </submittedName>
</protein>
<keyword evidence="2" id="KW-1133">Transmembrane helix</keyword>
<dbReference type="Pfam" id="PF15956">
    <property type="entry name" value="DUF4760"/>
    <property type="match status" value="1"/>
</dbReference>
<feature type="transmembrane region" description="Helical" evidence="2">
    <location>
        <begin position="54"/>
        <end position="73"/>
    </location>
</feature>
<proteinExistence type="predicted"/>
<evidence type="ECO:0000256" key="2">
    <source>
        <dbReference type="SAM" id="Phobius"/>
    </source>
</evidence>
<feature type="compositionally biased region" description="Basic and acidic residues" evidence="1">
    <location>
        <begin position="186"/>
        <end position="197"/>
    </location>
</feature>
<name>A0A0P9KA99_9PSED</name>
<comment type="caution">
    <text evidence="3">The sequence shown here is derived from an EMBL/GenBank/DDBJ whole genome shotgun (WGS) entry which is preliminary data.</text>
</comment>
<organism evidence="3 4">
    <name type="scientific">Pseudomonas syringae pv. antirrhini</name>
    <dbReference type="NCBI Taxonomy" id="251702"/>
    <lineage>
        <taxon>Bacteria</taxon>
        <taxon>Pseudomonadati</taxon>
        <taxon>Pseudomonadota</taxon>
        <taxon>Gammaproteobacteria</taxon>
        <taxon>Pseudomonadales</taxon>
        <taxon>Pseudomonadaceae</taxon>
        <taxon>Pseudomonas</taxon>
    </lineage>
</organism>
<dbReference type="PATRIC" id="fig|251702.3.peg.87"/>
<feature type="transmembrane region" description="Helical" evidence="2">
    <location>
        <begin position="12"/>
        <end position="34"/>
    </location>
</feature>